<accession>A0A3Q2CS85</accession>
<dbReference type="SUPFAM" id="SSF48726">
    <property type="entry name" value="Immunoglobulin"/>
    <property type="match status" value="2"/>
</dbReference>
<dbReference type="InterPro" id="IPR036179">
    <property type="entry name" value="Ig-like_dom_sf"/>
</dbReference>
<keyword evidence="1" id="KW-1015">Disulfide bond</keyword>
<proteinExistence type="predicted"/>
<protein>
    <recommendedName>
        <fullName evidence="3">Ig-like domain-containing protein</fullName>
    </recommendedName>
</protein>
<dbReference type="OMA" id="ENINCDQ"/>
<dbReference type="Gene3D" id="2.60.40.10">
    <property type="entry name" value="Immunoglobulins"/>
    <property type="match status" value="3"/>
</dbReference>
<keyword evidence="5" id="KW-1185">Reference proteome</keyword>
<dbReference type="InterPro" id="IPR007110">
    <property type="entry name" value="Ig-like_dom"/>
</dbReference>
<dbReference type="PANTHER" id="PTHR46484">
    <property type="entry name" value="SI:CH211-171H4.5-RELATED"/>
    <property type="match status" value="1"/>
</dbReference>
<sequence length="296" mass="32823">MVSISAISEPNPIQFSVSGDFKERHNLSASCSVFHTCPASPPHFTWSHSGKKTYHSQQLNDGEWKETAILNFRLTHNDHNKALKCSVKYNGGKVQEKQEILQVRYAPVNVKVEYNSTVMEGENVSLICSSEAHPPVTSYHWHSETGANISQGNLYMVTKVSRNIRALYCIAVNEEGQGISSPAQLNVLYAPEVKTESSCFSQGNNVKCQCVVDSNPPSEVTFKLSDQILPNATRMNDSSFVIMIPWKDVKSSTFVQCWAENKLGKASLKLFLHDGMEIYIFIAIGAAGFLVMILLG</sequence>
<keyword evidence="2" id="KW-1133">Transmembrane helix</keyword>
<feature type="domain" description="Ig-like" evidence="3">
    <location>
        <begin position="10"/>
        <end position="101"/>
    </location>
</feature>
<dbReference type="Pfam" id="PF08205">
    <property type="entry name" value="C2-set_2"/>
    <property type="match status" value="1"/>
</dbReference>
<dbReference type="InterPro" id="IPR013162">
    <property type="entry name" value="CD80_C2-set"/>
</dbReference>
<feature type="domain" description="Ig-like" evidence="3">
    <location>
        <begin position="107"/>
        <end position="186"/>
    </location>
</feature>
<dbReference type="Pfam" id="PF13895">
    <property type="entry name" value="Ig_2"/>
    <property type="match status" value="1"/>
</dbReference>
<evidence type="ECO:0000313" key="5">
    <source>
        <dbReference type="Proteomes" id="UP000265020"/>
    </source>
</evidence>
<organism evidence="4 5">
    <name type="scientific">Cyprinodon variegatus</name>
    <name type="common">Sheepshead minnow</name>
    <dbReference type="NCBI Taxonomy" id="28743"/>
    <lineage>
        <taxon>Eukaryota</taxon>
        <taxon>Metazoa</taxon>
        <taxon>Chordata</taxon>
        <taxon>Craniata</taxon>
        <taxon>Vertebrata</taxon>
        <taxon>Euteleostomi</taxon>
        <taxon>Actinopterygii</taxon>
        <taxon>Neopterygii</taxon>
        <taxon>Teleostei</taxon>
        <taxon>Neoteleostei</taxon>
        <taxon>Acanthomorphata</taxon>
        <taxon>Ovalentaria</taxon>
        <taxon>Atherinomorphae</taxon>
        <taxon>Cyprinodontiformes</taxon>
        <taxon>Cyprinodontidae</taxon>
        <taxon>Cyprinodon</taxon>
    </lineage>
</organism>
<dbReference type="InterPro" id="IPR013783">
    <property type="entry name" value="Ig-like_fold"/>
</dbReference>
<dbReference type="PROSITE" id="PS50835">
    <property type="entry name" value="IG_LIKE"/>
    <property type="match status" value="2"/>
</dbReference>
<feature type="transmembrane region" description="Helical" evidence="2">
    <location>
        <begin position="278"/>
        <end position="295"/>
    </location>
</feature>
<name>A0A3Q2CS85_CYPVA</name>
<reference evidence="4" key="1">
    <citation type="submission" date="2025-08" db="UniProtKB">
        <authorList>
            <consortium name="Ensembl"/>
        </authorList>
    </citation>
    <scope>IDENTIFICATION</scope>
</reference>
<dbReference type="AlphaFoldDB" id="A0A3Q2CS85"/>
<dbReference type="Ensembl" id="ENSCVAT00000001621.1">
    <property type="protein sequence ID" value="ENSCVAP00000008439.1"/>
    <property type="gene ID" value="ENSCVAG00000010244.1"/>
</dbReference>
<dbReference type="PANTHER" id="PTHR46484:SF1">
    <property type="entry name" value="SCHWANN CELL MYELIN PROTEIN-RELATED"/>
    <property type="match status" value="1"/>
</dbReference>
<evidence type="ECO:0000313" key="4">
    <source>
        <dbReference type="Ensembl" id="ENSCVAP00000008439.1"/>
    </source>
</evidence>
<reference evidence="4" key="2">
    <citation type="submission" date="2025-09" db="UniProtKB">
        <authorList>
            <consortium name="Ensembl"/>
        </authorList>
    </citation>
    <scope>IDENTIFICATION</scope>
</reference>
<evidence type="ECO:0000256" key="1">
    <source>
        <dbReference type="ARBA" id="ARBA00023157"/>
    </source>
</evidence>
<dbReference type="GeneTree" id="ENSGT00940000172771"/>
<dbReference type="STRING" id="28743.ENSCVAP00000008439"/>
<dbReference type="Proteomes" id="UP000265020">
    <property type="component" value="Unassembled WGS sequence"/>
</dbReference>
<evidence type="ECO:0000259" key="3">
    <source>
        <dbReference type="PROSITE" id="PS50835"/>
    </source>
</evidence>
<keyword evidence="2" id="KW-0812">Transmembrane</keyword>
<evidence type="ECO:0000256" key="2">
    <source>
        <dbReference type="SAM" id="Phobius"/>
    </source>
</evidence>
<keyword evidence="2" id="KW-0472">Membrane</keyword>